<dbReference type="OrthoDB" id="798093at2"/>
<name>A0A1I5XF73_9BACT</name>
<dbReference type="RefSeq" id="WP_090659558.1">
    <property type="nucleotide sequence ID" value="NZ_FOXQ01000008.1"/>
</dbReference>
<keyword evidence="2" id="KW-1185">Reference proteome</keyword>
<dbReference type="Proteomes" id="UP000199031">
    <property type="component" value="Unassembled WGS sequence"/>
</dbReference>
<dbReference type="AlphaFoldDB" id="A0A1I5XF73"/>
<evidence type="ECO:0000313" key="2">
    <source>
        <dbReference type="Proteomes" id="UP000199031"/>
    </source>
</evidence>
<reference evidence="1 2" key="1">
    <citation type="submission" date="2016-10" db="EMBL/GenBank/DDBJ databases">
        <authorList>
            <person name="de Groot N.N."/>
        </authorList>
    </citation>
    <scope>NUCLEOTIDE SEQUENCE [LARGE SCALE GENOMIC DNA]</scope>
    <source>
        <strain evidence="1 2">DSM 28286</strain>
    </source>
</reference>
<sequence length="128" mass="14646">MKRTNVFQDIYAVVKVALHFGWQHHAALTMLPGVYNKQLPQDALRIAGVETTLSIRSAGSLYRVTRTEYTGDQVTDEYNWLAIYSRGEHLLEIGGWRCCFMETVSRSIYLETLTDKGNITVELFIKTL</sequence>
<protein>
    <submittedName>
        <fullName evidence="1">Uncharacterized protein</fullName>
    </submittedName>
</protein>
<dbReference type="EMBL" id="FOXQ01000008">
    <property type="protein sequence ID" value="SFQ30466.1"/>
    <property type="molecule type" value="Genomic_DNA"/>
</dbReference>
<evidence type="ECO:0000313" key="1">
    <source>
        <dbReference type="EMBL" id="SFQ30466.1"/>
    </source>
</evidence>
<gene>
    <name evidence="1" type="ORF">SAMN05444277_108135</name>
</gene>
<accession>A0A1I5XF73</accession>
<dbReference type="STRING" id="1465490.SAMN05444277_108135"/>
<organism evidence="1 2">
    <name type="scientific">Parafilimonas terrae</name>
    <dbReference type="NCBI Taxonomy" id="1465490"/>
    <lineage>
        <taxon>Bacteria</taxon>
        <taxon>Pseudomonadati</taxon>
        <taxon>Bacteroidota</taxon>
        <taxon>Chitinophagia</taxon>
        <taxon>Chitinophagales</taxon>
        <taxon>Chitinophagaceae</taxon>
        <taxon>Parafilimonas</taxon>
    </lineage>
</organism>
<proteinExistence type="predicted"/>